<dbReference type="Reactome" id="R-XTR-1474228">
    <property type="pathway name" value="Degradation of the extracellular matrix"/>
</dbReference>
<evidence type="ECO:0000256" key="17">
    <source>
        <dbReference type="PIRSR" id="PIRSR621190-2"/>
    </source>
</evidence>
<keyword evidence="14 18" id="KW-1015">Disulfide bond</keyword>
<feature type="binding site" evidence="17">
    <location>
        <position position="377"/>
    </location>
    <ligand>
        <name>Ca(2+)</name>
        <dbReference type="ChEBI" id="CHEBI:29108"/>
        <label>5</label>
    </ligand>
</feature>
<feature type="binding site" evidence="17">
    <location>
        <position position="197"/>
    </location>
    <ligand>
        <name>Ca(2+)</name>
        <dbReference type="ChEBI" id="CHEBI:29108"/>
        <label>1</label>
    </ligand>
</feature>
<evidence type="ECO:0000256" key="19">
    <source>
        <dbReference type="PIRSR" id="PIRSR621190-4"/>
    </source>
</evidence>
<dbReference type="InterPro" id="IPR024079">
    <property type="entry name" value="MetalloPept_cat_dom_sf"/>
</dbReference>
<keyword evidence="25" id="KW-1185">Reference proteome</keyword>
<feature type="chain" id="PRO_5044634343" evidence="22">
    <location>
        <begin position="27"/>
        <end position="463"/>
    </location>
</feature>
<feature type="binding site" evidence="17">
    <location>
        <position position="167"/>
    </location>
    <ligand>
        <name>Zn(2+)</name>
        <dbReference type="ChEBI" id="CHEBI:29105"/>
        <label>1</label>
    </ligand>
</feature>
<sequence>MNVEVVACTMKSLTVLWLLFATRCTAFPVGTWTDTDGGDGYFSETGEIHQSRSLAPSTSSDKTGQTQNFFDLDIKGRLDEETIDKMQKPKCGFSDVAEFSFFSVKLVWQNKNLTYKILNYTTTMAKNEVDWAIQKAFKIWSDVTLFTFTRIYDNVSNIEISFVSRDHNDHHPFDGPSGILAHAFAPKNGQLHFDNDEKWTNGSHGENLFNVATHEIGHLLGLYHSNDSNAVMYKFYREVDPNALQLSKDDIDGIQSLYGVKKNPVQPAAPNTTNNCLPNITFDAVTTLSGAILFFQDGHFWRKIPQNAKIDLLSISSFWPPLANGIQAAYEYPKKNRVFLFQETKYWALKGYEMEKNYPKNISELGFPRTVHKVDAAVHDEETEKTYFFVGDKYWSYDEQKSRMGKTDPQNITEGFPGIGNTVQAAFKYNGSLYFFNEDQQYEYNMKKKKVTRLLKTTSWFNC</sequence>
<feature type="binding site" evidence="17">
    <location>
        <position position="174"/>
    </location>
    <ligand>
        <name>Ca(2+)</name>
        <dbReference type="ChEBI" id="CHEBI:29108"/>
        <label>3</label>
    </ligand>
</feature>
<feature type="active site" evidence="15">
    <location>
        <position position="215"/>
    </location>
</feature>
<evidence type="ECO:0000256" key="4">
    <source>
        <dbReference type="ARBA" id="ARBA00022530"/>
    </source>
</evidence>
<comment type="subcellular location">
    <subcellularLocation>
        <location evidence="1">Secreted</location>
        <location evidence="1">Extracellular space</location>
        <location evidence="1">Extracellular matrix</location>
    </subcellularLocation>
</comment>
<proteinExistence type="inferred from homology"/>
<feature type="binding site" evidence="17">
    <location>
        <position position="192"/>
    </location>
    <ligand>
        <name>Zn(2+)</name>
        <dbReference type="ChEBI" id="CHEBI:29105"/>
        <label>1</label>
    </ligand>
</feature>
<dbReference type="Xenbase" id="XB-GENE-29080743">
    <property type="gene designation" value="LOC100491547"/>
</dbReference>
<dbReference type="OMA" id="QAAYEYP"/>
<dbReference type="GO" id="GO:0006508">
    <property type="term" value="P:proteolysis"/>
    <property type="evidence" value="ECO:0007669"/>
    <property type="project" value="UniProtKB-KW"/>
</dbReference>
<dbReference type="Pfam" id="PF00045">
    <property type="entry name" value="Hemopexin"/>
    <property type="match status" value="4"/>
</dbReference>
<dbReference type="SUPFAM" id="SSF55486">
    <property type="entry name" value="Metalloproteases ('zincins'), catalytic domain"/>
    <property type="match status" value="1"/>
</dbReference>
<dbReference type="InterPro" id="IPR021190">
    <property type="entry name" value="Pept_M10A"/>
</dbReference>
<evidence type="ECO:0000259" key="23">
    <source>
        <dbReference type="SMART" id="SM00235"/>
    </source>
</evidence>
<organism evidence="24">
    <name type="scientific">Xenopus tropicalis</name>
    <name type="common">Western clawed frog</name>
    <name type="synonym">Silurana tropicalis</name>
    <dbReference type="NCBI Taxonomy" id="8364"/>
    <lineage>
        <taxon>Eukaryota</taxon>
        <taxon>Metazoa</taxon>
        <taxon>Chordata</taxon>
        <taxon>Craniata</taxon>
        <taxon>Vertebrata</taxon>
        <taxon>Euteleostomi</taxon>
        <taxon>Amphibia</taxon>
        <taxon>Batrachia</taxon>
        <taxon>Anura</taxon>
        <taxon>Pipoidea</taxon>
        <taxon>Pipidae</taxon>
        <taxon>Xenopodinae</taxon>
        <taxon>Xenopus</taxon>
        <taxon>Silurana</taxon>
    </lineage>
</organism>
<dbReference type="CDD" id="cd04278">
    <property type="entry name" value="ZnMc_MMP"/>
    <property type="match status" value="1"/>
</dbReference>
<evidence type="ECO:0000256" key="11">
    <source>
        <dbReference type="ARBA" id="ARBA00022837"/>
    </source>
</evidence>
<dbReference type="SUPFAM" id="SSF50923">
    <property type="entry name" value="Hemopexin-like domain"/>
    <property type="match status" value="1"/>
</dbReference>
<reference evidence="26" key="3">
    <citation type="submission" date="2025-04" db="UniProtKB">
        <authorList>
            <consortium name="RefSeq"/>
        </authorList>
    </citation>
    <scope>IDENTIFICATION</scope>
    <source>
        <strain evidence="26">Nigerian</strain>
        <tissue evidence="26">Liver and blood</tissue>
    </source>
</reference>
<dbReference type="Reactome" id="R-XTR-1592389">
    <property type="pathway name" value="Activation of Matrix Metalloproteinases"/>
</dbReference>
<accession>A0A6I8SPW3</accession>
<dbReference type="GeneTree" id="ENSGT00940000165562"/>
<evidence type="ECO:0000256" key="7">
    <source>
        <dbReference type="ARBA" id="ARBA00022729"/>
    </source>
</evidence>
<keyword evidence="5" id="KW-0645">Protease</keyword>
<comment type="similarity">
    <text evidence="2">Belongs to the peptidase M10A family.</text>
</comment>
<feature type="binding site" evidence="17">
    <location>
        <position position="169"/>
    </location>
    <ligand>
        <name>Zn(2+)</name>
        <dbReference type="ChEBI" id="CHEBI:29105"/>
        <label>1</label>
    </ligand>
</feature>
<feature type="modified residue" description="Phosphotyrosine; by PKDCC" evidence="19">
    <location>
        <position position="358"/>
    </location>
</feature>
<dbReference type="InterPro" id="IPR018487">
    <property type="entry name" value="Hemopexin-like_repeat"/>
</dbReference>
<dbReference type="GO" id="GO:0030574">
    <property type="term" value="P:collagen catabolic process"/>
    <property type="evidence" value="ECO:0000318"/>
    <property type="project" value="GO_Central"/>
</dbReference>
<dbReference type="Gene3D" id="2.110.10.10">
    <property type="entry name" value="Hemopexin-like domain"/>
    <property type="match status" value="1"/>
</dbReference>
<feature type="binding site" evidence="17">
    <location>
        <position position="194"/>
    </location>
    <ligand>
        <name>Ca(2+)</name>
        <dbReference type="ChEBI" id="CHEBI:29108"/>
        <label>3</label>
    </ligand>
</feature>
<keyword evidence="7 22" id="KW-0732">Signal</keyword>
<dbReference type="Gene3D" id="3.40.390.10">
    <property type="entry name" value="Collagenase (Catalytic Domain)"/>
    <property type="match status" value="1"/>
</dbReference>
<dbReference type="Pfam" id="PF00413">
    <property type="entry name" value="Peptidase_M10"/>
    <property type="match status" value="1"/>
</dbReference>
<feature type="binding site" evidence="16">
    <location>
        <position position="218"/>
    </location>
    <ligand>
        <name>Zn(2+)</name>
        <dbReference type="ChEBI" id="CHEBI:29105"/>
        <label>2</label>
        <note>catalytic</note>
    </ligand>
</feature>
<dbReference type="RefSeq" id="XP_002934977.4">
    <property type="nucleotide sequence ID" value="XM_002934931.4"/>
</dbReference>
<evidence type="ECO:0000313" key="25">
    <source>
        <dbReference type="Proteomes" id="UP000008143"/>
    </source>
</evidence>
<dbReference type="AlphaFoldDB" id="A0A6I8SPW3"/>
<dbReference type="CDD" id="cd00094">
    <property type="entry name" value="HX"/>
    <property type="match status" value="1"/>
</dbReference>
<dbReference type="Ensembl" id="ENSXETT00000074206">
    <property type="protein sequence ID" value="ENSXETP00000096832"/>
    <property type="gene ID" value="ENSXETG00000040632"/>
</dbReference>
<dbReference type="PRINTS" id="PR00138">
    <property type="entry name" value="MATRIXIN"/>
</dbReference>
<evidence type="ECO:0000313" key="24">
    <source>
        <dbReference type="Ensembl" id="ENSXETP00000096832"/>
    </source>
</evidence>
<dbReference type="InterPro" id="IPR006026">
    <property type="entry name" value="Peptidase_Metallo"/>
</dbReference>
<feature type="binding site" evidence="16">
    <location>
        <position position="214"/>
    </location>
    <ligand>
        <name>Zn(2+)</name>
        <dbReference type="ChEBI" id="CHEBI:29105"/>
        <label>2</label>
        <note>catalytic</note>
    </ligand>
</feature>
<dbReference type="KEGG" id="xtr:100491547"/>
<evidence type="ECO:0000256" key="9">
    <source>
        <dbReference type="ARBA" id="ARBA00022801"/>
    </source>
</evidence>
<keyword evidence="12 26" id="KW-0482">Metalloprotease</keyword>
<dbReference type="SUPFAM" id="SSF47090">
    <property type="entry name" value="PGBD-like"/>
    <property type="match status" value="1"/>
</dbReference>
<feature type="signal peptide" evidence="22">
    <location>
        <begin position="1"/>
        <end position="26"/>
    </location>
</feature>
<dbReference type="InterPro" id="IPR036375">
    <property type="entry name" value="Hemopexin-like_dom_sf"/>
</dbReference>
<evidence type="ECO:0000256" key="8">
    <source>
        <dbReference type="ARBA" id="ARBA00022737"/>
    </source>
</evidence>
<feature type="binding site" evidence="17">
    <location>
        <position position="197"/>
    </location>
    <ligand>
        <name>Ca(2+)</name>
        <dbReference type="ChEBI" id="CHEBI:29108"/>
        <label>3</label>
    </ligand>
</feature>
<feature type="binding site" evidence="17">
    <location>
        <position position="329"/>
    </location>
    <ligand>
        <name>Ca(2+)</name>
        <dbReference type="ChEBI" id="CHEBI:29108"/>
        <label>5</label>
    </ligand>
</feature>
<evidence type="ECO:0000256" key="1">
    <source>
        <dbReference type="ARBA" id="ARBA00004498"/>
    </source>
</evidence>
<feature type="binding site" evidence="17">
    <location>
        <position position="283"/>
    </location>
    <ligand>
        <name>Ca(2+)</name>
        <dbReference type="ChEBI" id="CHEBI:29108"/>
        <label>4</label>
    </ligand>
</feature>
<evidence type="ECO:0000256" key="22">
    <source>
        <dbReference type="SAM" id="SignalP"/>
    </source>
</evidence>
<evidence type="ECO:0000256" key="18">
    <source>
        <dbReference type="PIRSR" id="PIRSR621190-3"/>
    </source>
</evidence>
<evidence type="ECO:0000313" key="27">
    <source>
        <dbReference type="Xenbase" id="XB-GENE-29080743"/>
    </source>
</evidence>
<feature type="repeat" description="Hemopexin" evidence="21">
    <location>
        <begin position="420"/>
        <end position="463"/>
    </location>
</feature>
<feature type="binding site" evidence="17">
    <location>
        <position position="182"/>
    </location>
    <ligand>
        <name>Zn(2+)</name>
        <dbReference type="ChEBI" id="CHEBI:29105"/>
        <label>1</label>
    </ligand>
</feature>
<evidence type="ECO:0000313" key="26">
    <source>
        <dbReference type="RefSeq" id="XP_002934977.4"/>
    </source>
</evidence>
<comment type="cofactor">
    <cofactor evidence="17">
        <name>Ca(2+)</name>
        <dbReference type="ChEBI" id="CHEBI:29108"/>
    </cofactor>
    <text evidence="17">Can bind about 5 Ca(2+) ions per subunit.</text>
</comment>
<evidence type="ECO:0000256" key="5">
    <source>
        <dbReference type="ARBA" id="ARBA00022670"/>
    </source>
</evidence>
<evidence type="ECO:0000256" key="13">
    <source>
        <dbReference type="ARBA" id="ARBA00023145"/>
    </source>
</evidence>
<dbReference type="PANTHER" id="PTHR10201">
    <property type="entry name" value="MATRIX METALLOPROTEINASE"/>
    <property type="match status" value="1"/>
</dbReference>
<feature type="binding site" evidence="17">
    <location>
        <position position="177"/>
    </location>
    <ligand>
        <name>Ca(2+)</name>
        <dbReference type="ChEBI" id="CHEBI:29108"/>
        <label>3</label>
    </ligand>
</feature>
<reference evidence="24" key="1">
    <citation type="journal article" date="2010" name="Science">
        <title>The genome of the Western clawed frog Xenopus tropicalis.</title>
        <authorList>
            <person name="Hellsten U."/>
            <person name="Harland R.M."/>
            <person name="Gilchrist M.J."/>
            <person name="Hendrix D."/>
            <person name="Jurka J."/>
            <person name="Kapitonov V."/>
            <person name="Ovcharenko I."/>
            <person name="Putnam N.H."/>
            <person name="Shu S."/>
            <person name="Taher L."/>
            <person name="Blitz I.L."/>
            <person name="Blumberg B."/>
            <person name="Dichmann D.S."/>
            <person name="Dubchak I."/>
            <person name="Amaya E."/>
            <person name="Detter J.C."/>
            <person name="Fletcher R."/>
            <person name="Gerhard D.S."/>
            <person name="Goodstein D."/>
            <person name="Graves T."/>
            <person name="Grigoriev I.V."/>
            <person name="Grimwood J."/>
            <person name="Kawashima T."/>
            <person name="Lindquist E."/>
            <person name="Lucas S.M."/>
            <person name="Mead P.E."/>
            <person name="Mitros T."/>
            <person name="Ogino H."/>
            <person name="Ohta Y."/>
            <person name="Poliakov A.V."/>
            <person name="Pollet N."/>
            <person name="Robert J."/>
            <person name="Salamov A."/>
            <person name="Sater A.K."/>
            <person name="Schmutz J."/>
            <person name="Terry A."/>
            <person name="Vize P.D."/>
            <person name="Warren W.C."/>
            <person name="Wells D."/>
            <person name="Wills A."/>
            <person name="Wilson R.K."/>
            <person name="Zimmerman L.B."/>
            <person name="Zorn A.M."/>
            <person name="Grainger R."/>
            <person name="Grammer T."/>
            <person name="Khokha M.K."/>
            <person name="Richardson P.M."/>
            <person name="Rokhsar D.S."/>
        </authorList>
    </citation>
    <scope>NUCLEOTIDE SEQUENCE [LARGE SCALE GENOMIC DNA]</scope>
    <source>
        <strain evidence="24">Nigerian</strain>
    </source>
</reference>
<dbReference type="Bgee" id="ENSXETG00000040632">
    <property type="expression patterns" value="Expressed in mesonephros and 1 other cell type or tissue"/>
</dbReference>
<evidence type="ECO:0000256" key="3">
    <source>
        <dbReference type="ARBA" id="ARBA00022525"/>
    </source>
</evidence>
<keyword evidence="10 16" id="KW-0862">Zinc</keyword>
<evidence type="ECO:0000256" key="21">
    <source>
        <dbReference type="PROSITE-ProRule" id="PRU01011"/>
    </source>
</evidence>
<feature type="binding site" evidence="16">
    <location>
        <position position="224"/>
    </location>
    <ligand>
        <name>Zn(2+)</name>
        <dbReference type="ChEBI" id="CHEBI:29105"/>
        <label>2</label>
        <note>catalytic</note>
    </ligand>
</feature>
<evidence type="ECO:0000256" key="20">
    <source>
        <dbReference type="PIRSR" id="PIRSR621190-5"/>
    </source>
</evidence>
<feature type="binding site" description="in inhibited form" evidence="17">
    <location>
        <position position="91"/>
    </location>
    <ligand>
        <name>Zn(2+)</name>
        <dbReference type="ChEBI" id="CHEBI:29105"/>
        <label>2</label>
        <note>catalytic</note>
    </ligand>
</feature>
<dbReference type="FunFam" id="2.110.10.10:FF:000002">
    <property type="entry name" value="Matrix metallopeptidase 3"/>
    <property type="match status" value="1"/>
</dbReference>
<evidence type="ECO:0000256" key="6">
    <source>
        <dbReference type="ARBA" id="ARBA00022723"/>
    </source>
</evidence>
<feature type="binding site" evidence="17">
    <location>
        <position position="232"/>
    </location>
    <ligand>
        <name>Zn(2+)</name>
        <dbReference type="ChEBI" id="CHEBI:29105"/>
        <label>2</label>
        <note>catalytic</note>
    </ligand>
</feature>
<dbReference type="InterPro" id="IPR033739">
    <property type="entry name" value="M10A_MMP"/>
</dbReference>
<feature type="repeat" description="Hemopexin" evidence="21">
    <location>
        <begin position="279"/>
        <end position="322"/>
    </location>
</feature>
<name>A0A6I8SPW3_XENTR</name>
<feature type="disulfide bond" evidence="18">
    <location>
        <begin position="276"/>
        <end position="463"/>
    </location>
</feature>
<dbReference type="SMART" id="SM00235">
    <property type="entry name" value="ZnMc"/>
    <property type="match status" value="1"/>
</dbReference>
<evidence type="ECO:0000256" key="16">
    <source>
        <dbReference type="PIRSR" id="PIRSR001191-2"/>
    </source>
</evidence>
<feature type="binding site" evidence="17">
    <location>
        <position position="175"/>
    </location>
    <ligand>
        <name>Ca(2+)</name>
        <dbReference type="ChEBI" id="CHEBI:29108"/>
        <label>3</label>
    </ligand>
</feature>
<dbReference type="SMART" id="SM00120">
    <property type="entry name" value="HX"/>
    <property type="match status" value="4"/>
</dbReference>
<evidence type="ECO:0000256" key="15">
    <source>
        <dbReference type="PIRSR" id="PIRSR001191-1"/>
    </source>
</evidence>
<keyword evidence="13" id="KW-0865">Zymogen</keyword>
<feature type="domain" description="Peptidase metallopeptidase" evidence="23">
    <location>
        <begin position="104"/>
        <end position="260"/>
    </location>
</feature>
<dbReference type="PANTHER" id="PTHR10201:SF322">
    <property type="entry name" value="MATRIX METALLOPROTEINASE-18"/>
    <property type="match status" value="1"/>
</dbReference>
<dbReference type="OrthoDB" id="7550572at2759"/>
<keyword evidence="6 16" id="KW-0479">Metal-binding</keyword>
<dbReference type="PIRSF" id="PIRSF001191">
    <property type="entry name" value="Peptidase_M10A_matrix"/>
    <property type="match status" value="1"/>
</dbReference>
<evidence type="ECO:0000256" key="12">
    <source>
        <dbReference type="ARBA" id="ARBA00023049"/>
    </source>
</evidence>
<dbReference type="InterPro" id="IPR000585">
    <property type="entry name" value="Hemopexin-like_dom"/>
</dbReference>
<comment type="cofactor">
    <cofactor evidence="17">
        <name>Zn(2+)</name>
        <dbReference type="ChEBI" id="CHEBI:29105"/>
    </cofactor>
    <text evidence="17">Binds 2 Zn(2+) ions per subunit.</text>
</comment>
<dbReference type="PROSITE" id="PS51642">
    <property type="entry name" value="HEMOPEXIN_2"/>
    <property type="match status" value="4"/>
</dbReference>
<reference evidence="24" key="2">
    <citation type="submission" date="2020-05" db="UniProtKB">
        <authorList>
            <consortium name="Ensembl"/>
        </authorList>
    </citation>
    <scope>IDENTIFICATION</scope>
</reference>
<dbReference type="FunFam" id="3.40.390.10:FF:000007">
    <property type="entry name" value="Collagenase 3"/>
    <property type="match status" value="1"/>
</dbReference>
<protein>
    <submittedName>
        <fullName evidence="24 26">Matrix metalloproteinase-18</fullName>
    </submittedName>
</protein>
<dbReference type="GO" id="GO:0005615">
    <property type="term" value="C:extracellular space"/>
    <property type="evidence" value="ECO:0000318"/>
    <property type="project" value="GO_Central"/>
</dbReference>
<gene>
    <name evidence="24 26 27" type="primary">LOC100491547</name>
</gene>
<dbReference type="GO" id="GO:0004222">
    <property type="term" value="F:metalloendopeptidase activity"/>
    <property type="evidence" value="ECO:0000318"/>
    <property type="project" value="GO_Central"/>
</dbReference>
<evidence type="ECO:0000256" key="2">
    <source>
        <dbReference type="ARBA" id="ARBA00010370"/>
    </source>
</evidence>
<dbReference type="AGR" id="Xenbase:XB-GENE-29080743"/>
<keyword evidence="11 17" id="KW-0106">Calcium</keyword>
<dbReference type="Proteomes" id="UP000008143">
    <property type="component" value="Chromosome 2"/>
</dbReference>
<dbReference type="Reactome" id="R-XTR-6798695">
    <property type="pathway name" value="Neutrophil degranulation"/>
</dbReference>
<feature type="repeat" description="Hemopexin" evidence="21">
    <location>
        <begin position="371"/>
        <end position="419"/>
    </location>
</feature>
<dbReference type="GO" id="GO:0030198">
    <property type="term" value="P:extracellular matrix organization"/>
    <property type="evidence" value="ECO:0000318"/>
    <property type="project" value="GO_Central"/>
</dbReference>
<feature type="short sequence motif" description="Cysteine switch" evidence="20">
    <location>
        <begin position="89"/>
        <end position="96"/>
    </location>
</feature>
<dbReference type="Reactome" id="R-XTR-1442490">
    <property type="pathway name" value="Collagen degradation"/>
</dbReference>
<evidence type="ECO:0000256" key="14">
    <source>
        <dbReference type="ARBA" id="ARBA00023157"/>
    </source>
</evidence>
<keyword evidence="9" id="KW-0378">Hydrolase</keyword>
<keyword evidence="8" id="KW-0677">Repeat</keyword>
<keyword evidence="4" id="KW-0272">Extracellular matrix</keyword>
<dbReference type="InterPro" id="IPR001818">
    <property type="entry name" value="Pept_M10_metallopeptidase"/>
</dbReference>
<dbReference type="GO" id="GO:0008270">
    <property type="term" value="F:zinc ion binding"/>
    <property type="evidence" value="ECO:0007669"/>
    <property type="project" value="InterPro"/>
</dbReference>
<dbReference type="InterPro" id="IPR036365">
    <property type="entry name" value="PGBD-like_sf"/>
</dbReference>
<evidence type="ECO:0000256" key="10">
    <source>
        <dbReference type="ARBA" id="ARBA00022833"/>
    </source>
</evidence>
<dbReference type="GO" id="GO:0031012">
    <property type="term" value="C:extracellular matrix"/>
    <property type="evidence" value="ECO:0007669"/>
    <property type="project" value="InterPro"/>
</dbReference>
<feature type="repeat" description="Hemopexin" evidence="21">
    <location>
        <begin position="323"/>
        <end position="369"/>
    </location>
</feature>
<dbReference type="GeneID" id="100491547"/>
<keyword evidence="3" id="KW-0964">Secreted</keyword>